<evidence type="ECO:0000256" key="9">
    <source>
        <dbReference type="ARBA" id="ARBA00022776"/>
    </source>
</evidence>
<dbReference type="InterPro" id="IPR036236">
    <property type="entry name" value="Znf_C2H2_sf"/>
</dbReference>
<evidence type="ECO:0000313" key="19">
    <source>
        <dbReference type="EMBL" id="MBA4641968.1"/>
    </source>
</evidence>
<evidence type="ECO:0000256" key="2">
    <source>
        <dbReference type="ARBA" id="ARBA00004324"/>
    </source>
</evidence>
<dbReference type="GO" id="GO:0044773">
    <property type="term" value="P:mitotic DNA damage checkpoint signaling"/>
    <property type="evidence" value="ECO:0007669"/>
    <property type="project" value="TreeGrafter"/>
</dbReference>
<feature type="domain" description="ZNF380 coiled-coil" evidence="18">
    <location>
        <begin position="180"/>
        <end position="260"/>
    </location>
</feature>
<feature type="region of interest" description="Disordered" evidence="16">
    <location>
        <begin position="126"/>
        <end position="145"/>
    </location>
</feature>
<evidence type="ECO:0000256" key="1">
    <source>
        <dbReference type="ARBA" id="ARBA00004286"/>
    </source>
</evidence>
<evidence type="ECO:0000256" key="15">
    <source>
        <dbReference type="SAM" id="Coils"/>
    </source>
</evidence>
<feature type="compositionally biased region" description="Acidic residues" evidence="16">
    <location>
        <begin position="287"/>
        <end position="296"/>
    </location>
</feature>
<accession>A0A7C9DME7</accession>
<feature type="compositionally biased region" description="Basic and acidic residues" evidence="16">
    <location>
        <begin position="84"/>
        <end position="93"/>
    </location>
</feature>
<evidence type="ECO:0000256" key="10">
    <source>
        <dbReference type="ARBA" id="ARBA00022833"/>
    </source>
</evidence>
<feature type="region of interest" description="Disordered" evidence="16">
    <location>
        <begin position="263"/>
        <end position="305"/>
    </location>
</feature>
<protein>
    <recommendedName>
        <fullName evidence="3">Zinc finger protein 830</fullName>
    </recommendedName>
    <alternativeName>
        <fullName evidence="14">Coiled-coil domain-containing protein 16</fullName>
    </alternativeName>
</protein>
<dbReference type="Pfam" id="PF12874">
    <property type="entry name" value="zf-met"/>
    <property type="match status" value="1"/>
</dbReference>
<comment type="subcellular location">
    <subcellularLocation>
        <location evidence="1">Chromosome</location>
    </subcellularLocation>
    <subcellularLocation>
        <location evidence="2">Nucleus speckle</location>
    </subcellularLocation>
</comment>
<dbReference type="PANTHER" id="PTHR13278:SF0">
    <property type="entry name" value="ZINC FINGER PROTEIN 830"/>
    <property type="match status" value="1"/>
</dbReference>
<sequence>MDKKALFRAKVNEKLQKKRIDSPLVRYNDQDRPVCRVCDVALKSDSDWIAHQASRKHHEAINNLKASASKKNVVNNLKTGTARELPKPAEDQPVKPSSTKLGVSSDVPKTRPSAVLPADFFDNQDAKRQKAGSGQADQVDAPKGDVPPMAAIPSEVEIKPGRIAENVKADAGITQLKGALPEGFFDNKEADLRARGIEPIKPDIKDEYKQFEKSIQENLAEVDNRLEEEEIDAAELIEEEEMIEQRTYWDRVEMLKRKKAQLLSVKSSRAGSASDVAGTKSDQDGSSSDDDDDESFAVDWRAQHL</sequence>
<dbReference type="GO" id="GO:0003676">
    <property type="term" value="F:nucleic acid binding"/>
    <property type="evidence" value="ECO:0007669"/>
    <property type="project" value="InterPro"/>
</dbReference>
<evidence type="ECO:0000259" key="17">
    <source>
        <dbReference type="Pfam" id="PF12874"/>
    </source>
</evidence>
<dbReference type="InterPro" id="IPR040050">
    <property type="entry name" value="ZNF830-like"/>
</dbReference>
<evidence type="ECO:0000256" key="13">
    <source>
        <dbReference type="ARBA" id="ARBA00023306"/>
    </source>
</evidence>
<proteinExistence type="predicted"/>
<feature type="domain" description="C2H2-type" evidence="17">
    <location>
        <begin position="34"/>
        <end position="57"/>
    </location>
</feature>
<keyword evidence="5" id="KW-0217">Developmental protein</keyword>
<dbReference type="InterPro" id="IPR013087">
    <property type="entry name" value="Znf_C2H2_type"/>
</dbReference>
<dbReference type="GO" id="GO:0033260">
    <property type="term" value="P:nuclear DNA replication"/>
    <property type="evidence" value="ECO:0007669"/>
    <property type="project" value="TreeGrafter"/>
</dbReference>
<dbReference type="GO" id="GO:0033314">
    <property type="term" value="P:mitotic DNA replication checkpoint signaling"/>
    <property type="evidence" value="ECO:0007669"/>
    <property type="project" value="TreeGrafter"/>
</dbReference>
<name>A0A7C9DME7_OPUST</name>
<feature type="region of interest" description="Disordered" evidence="16">
    <location>
        <begin position="80"/>
        <end position="121"/>
    </location>
</feature>
<keyword evidence="10" id="KW-0862">Zinc</keyword>
<keyword evidence="4" id="KW-0158">Chromosome</keyword>
<keyword evidence="7" id="KW-0479">Metal-binding</keyword>
<evidence type="ECO:0000256" key="11">
    <source>
        <dbReference type="ARBA" id="ARBA00023054"/>
    </source>
</evidence>
<keyword evidence="9" id="KW-0498">Mitosis</keyword>
<keyword evidence="13" id="KW-0131">Cell cycle</keyword>
<evidence type="ECO:0000256" key="6">
    <source>
        <dbReference type="ARBA" id="ARBA00022618"/>
    </source>
</evidence>
<evidence type="ECO:0000256" key="16">
    <source>
        <dbReference type="SAM" id="MobiDB-lite"/>
    </source>
</evidence>
<keyword evidence="8" id="KW-0863">Zinc-finger</keyword>
<dbReference type="Pfam" id="PF23406">
    <property type="entry name" value="ZNF380_CC"/>
    <property type="match status" value="1"/>
</dbReference>
<evidence type="ECO:0000256" key="12">
    <source>
        <dbReference type="ARBA" id="ARBA00023242"/>
    </source>
</evidence>
<dbReference type="PANTHER" id="PTHR13278">
    <property type="entry name" value="ZINC FINGER PROTEIN 830"/>
    <property type="match status" value="1"/>
</dbReference>
<evidence type="ECO:0000256" key="8">
    <source>
        <dbReference type="ARBA" id="ARBA00022771"/>
    </source>
</evidence>
<dbReference type="InterPro" id="IPR059039">
    <property type="entry name" value="ZNF380_CC"/>
</dbReference>
<keyword evidence="12" id="KW-0539">Nucleus</keyword>
<dbReference type="AlphaFoldDB" id="A0A7C9DME7"/>
<dbReference type="GO" id="GO:0008270">
    <property type="term" value="F:zinc ion binding"/>
    <property type="evidence" value="ECO:0007669"/>
    <property type="project" value="UniProtKB-KW"/>
</dbReference>
<reference evidence="19" key="2">
    <citation type="submission" date="2020-07" db="EMBL/GenBank/DDBJ databases">
        <authorList>
            <person name="Vera ALvarez R."/>
            <person name="Arias-Moreno D.M."/>
            <person name="Jimenez-Jacinto V."/>
            <person name="Jimenez-Bremont J.F."/>
            <person name="Swaminathan K."/>
            <person name="Moose S.P."/>
            <person name="Guerrero-Gonzalez M.L."/>
            <person name="Marino-Ramirez L."/>
            <person name="Landsman D."/>
            <person name="Rodriguez-Kessler M."/>
            <person name="Delgado-Sanchez P."/>
        </authorList>
    </citation>
    <scope>NUCLEOTIDE SEQUENCE</scope>
    <source>
        <tissue evidence="19">Cladode</tissue>
    </source>
</reference>
<keyword evidence="6" id="KW-0132">Cell division</keyword>
<evidence type="ECO:0000259" key="18">
    <source>
        <dbReference type="Pfam" id="PF23406"/>
    </source>
</evidence>
<evidence type="ECO:0000256" key="3">
    <source>
        <dbReference type="ARBA" id="ARBA00017358"/>
    </source>
</evidence>
<keyword evidence="11 15" id="KW-0175">Coiled coil</keyword>
<evidence type="ECO:0000256" key="4">
    <source>
        <dbReference type="ARBA" id="ARBA00022454"/>
    </source>
</evidence>
<evidence type="ECO:0000256" key="7">
    <source>
        <dbReference type="ARBA" id="ARBA00022723"/>
    </source>
</evidence>
<dbReference type="SUPFAM" id="SSF57667">
    <property type="entry name" value="beta-beta-alpha zinc fingers"/>
    <property type="match status" value="1"/>
</dbReference>
<feature type="coiled-coil region" evidence="15">
    <location>
        <begin position="212"/>
        <end position="246"/>
    </location>
</feature>
<dbReference type="GO" id="GO:0005681">
    <property type="term" value="C:spliceosomal complex"/>
    <property type="evidence" value="ECO:0007669"/>
    <property type="project" value="InterPro"/>
</dbReference>
<evidence type="ECO:0000256" key="14">
    <source>
        <dbReference type="ARBA" id="ARBA00030672"/>
    </source>
</evidence>
<organism evidence="19">
    <name type="scientific">Opuntia streptacantha</name>
    <name type="common">Prickly pear cactus</name>
    <name type="synonym">Opuntia cardona</name>
    <dbReference type="NCBI Taxonomy" id="393608"/>
    <lineage>
        <taxon>Eukaryota</taxon>
        <taxon>Viridiplantae</taxon>
        <taxon>Streptophyta</taxon>
        <taxon>Embryophyta</taxon>
        <taxon>Tracheophyta</taxon>
        <taxon>Spermatophyta</taxon>
        <taxon>Magnoliopsida</taxon>
        <taxon>eudicotyledons</taxon>
        <taxon>Gunneridae</taxon>
        <taxon>Pentapetalae</taxon>
        <taxon>Caryophyllales</taxon>
        <taxon>Cactineae</taxon>
        <taxon>Cactaceae</taxon>
        <taxon>Opuntioideae</taxon>
        <taxon>Opuntia</taxon>
    </lineage>
</organism>
<reference evidence="19" key="1">
    <citation type="journal article" date="2013" name="J. Plant Res.">
        <title>Effect of fungi and light on seed germination of three Opuntia species from semiarid lands of central Mexico.</title>
        <authorList>
            <person name="Delgado-Sanchez P."/>
            <person name="Jimenez-Bremont J.F."/>
            <person name="Guerrero-Gonzalez Mde L."/>
            <person name="Flores J."/>
        </authorList>
    </citation>
    <scope>NUCLEOTIDE SEQUENCE</scope>
    <source>
        <tissue evidence="19">Cladode</tissue>
    </source>
</reference>
<evidence type="ECO:0000256" key="5">
    <source>
        <dbReference type="ARBA" id="ARBA00022473"/>
    </source>
</evidence>
<dbReference type="EMBL" id="GISG01126483">
    <property type="protein sequence ID" value="MBA4641968.1"/>
    <property type="molecule type" value="Transcribed_RNA"/>
</dbReference>